<accession>A0A364K8C4</accession>
<evidence type="ECO:0000313" key="3">
    <source>
        <dbReference type="Proteomes" id="UP000251213"/>
    </source>
</evidence>
<reference evidence="2 3" key="1">
    <citation type="submission" date="2018-06" db="EMBL/GenBank/DDBJ databases">
        <title>Thermoflavimicrobium daqus sp. nov., a thermophilic microbe isolated from Moutai-flavour Daqu.</title>
        <authorList>
            <person name="Wang X."/>
            <person name="Zhou H."/>
        </authorList>
    </citation>
    <scope>NUCLEOTIDE SEQUENCE [LARGE SCALE GENOMIC DNA]</scope>
    <source>
        <strain evidence="2 3">FBKL4.011</strain>
    </source>
</reference>
<sequence length="249" mass="28751">MQNSSRFFGIIGGLLGVFLTFLWFPFLVKILGLKEAIHSTSYQLMWMLGGWRYIIMDISILGLLLATLSIICIWISWRKQKSKNLQIVILATTAVIGLLPLFYIWLIPFILLGLGALFTKLERVALSKGCSLLGGITGLYLGIYWPIFLDKDQTNLFNHMFLLGGWKHFVFPMTVIEIGILALTFLCLFILLKEKEITLFHYSMIFGTGIIGLIFLTYLWILPFICFLLSFFFARKTQKADEIYYKRYH</sequence>
<keyword evidence="1" id="KW-0812">Transmembrane</keyword>
<keyword evidence="1" id="KW-1133">Transmembrane helix</keyword>
<dbReference type="EMBL" id="QJKK01000001">
    <property type="protein sequence ID" value="RAL26528.1"/>
    <property type="molecule type" value="Genomic_DNA"/>
</dbReference>
<feature type="transmembrane region" description="Helical" evidence="1">
    <location>
        <begin position="51"/>
        <end position="75"/>
    </location>
</feature>
<evidence type="ECO:0000256" key="1">
    <source>
        <dbReference type="SAM" id="Phobius"/>
    </source>
</evidence>
<feature type="transmembrane region" description="Helical" evidence="1">
    <location>
        <begin position="87"/>
        <end position="111"/>
    </location>
</feature>
<keyword evidence="1" id="KW-0472">Membrane</keyword>
<feature type="transmembrane region" description="Helical" evidence="1">
    <location>
        <begin position="7"/>
        <end position="31"/>
    </location>
</feature>
<comment type="caution">
    <text evidence="2">The sequence shown here is derived from an EMBL/GenBank/DDBJ whole genome shotgun (WGS) entry which is preliminary data.</text>
</comment>
<feature type="transmembrane region" description="Helical" evidence="1">
    <location>
        <begin position="169"/>
        <end position="192"/>
    </location>
</feature>
<dbReference type="RefSeq" id="WP_113657134.1">
    <property type="nucleotide sequence ID" value="NZ_KZ845663.1"/>
</dbReference>
<keyword evidence="3" id="KW-1185">Reference proteome</keyword>
<dbReference type="Proteomes" id="UP000251213">
    <property type="component" value="Unassembled WGS sequence"/>
</dbReference>
<organism evidence="2 3">
    <name type="scientific">Thermoflavimicrobium daqui</name>
    <dbReference type="NCBI Taxonomy" id="2137476"/>
    <lineage>
        <taxon>Bacteria</taxon>
        <taxon>Bacillati</taxon>
        <taxon>Bacillota</taxon>
        <taxon>Bacilli</taxon>
        <taxon>Bacillales</taxon>
        <taxon>Thermoactinomycetaceae</taxon>
        <taxon>Thermoflavimicrobium</taxon>
    </lineage>
</organism>
<protein>
    <submittedName>
        <fullName evidence="2">Uncharacterized protein</fullName>
    </submittedName>
</protein>
<dbReference type="OrthoDB" id="9840767at2"/>
<gene>
    <name evidence="2" type="ORF">DL897_00265</name>
</gene>
<name>A0A364K8C4_9BACL</name>
<evidence type="ECO:0000313" key="2">
    <source>
        <dbReference type="EMBL" id="RAL26528.1"/>
    </source>
</evidence>
<reference evidence="2 3" key="2">
    <citation type="submission" date="2018-06" db="EMBL/GenBank/DDBJ databases">
        <authorList>
            <person name="Zhirakovskaya E."/>
        </authorList>
    </citation>
    <scope>NUCLEOTIDE SEQUENCE [LARGE SCALE GENOMIC DNA]</scope>
    <source>
        <strain evidence="2 3">FBKL4.011</strain>
    </source>
</reference>
<dbReference type="AlphaFoldDB" id="A0A364K8C4"/>
<feature type="transmembrane region" description="Helical" evidence="1">
    <location>
        <begin position="131"/>
        <end position="149"/>
    </location>
</feature>
<proteinExistence type="predicted"/>
<feature type="transmembrane region" description="Helical" evidence="1">
    <location>
        <begin position="204"/>
        <end position="234"/>
    </location>
</feature>